<gene>
    <name evidence="10" type="ORF">KP78_18200</name>
</gene>
<sequence length="158" mass="16684">MKDNPCIQEHTVKFKAASFALSIGAFLVFSNLHAIQPILPLISTEFNVSSAIASLSVSIMTLTLSFSLLFFGPLSDAVGRRNLITIGLIATSLLSIALCFAPTFTLLLLLRAIQGIALGSLPVIAYAYIGDEFSTKAMGVAIGIFISGNTIAGWAEES</sequence>
<evidence type="ECO:0000313" key="10">
    <source>
        <dbReference type="EMBL" id="KIL47247.1"/>
    </source>
</evidence>
<feature type="transmembrane region" description="Helical" evidence="8">
    <location>
        <begin position="137"/>
        <end position="155"/>
    </location>
</feature>
<evidence type="ECO:0000259" key="9">
    <source>
        <dbReference type="PROSITE" id="PS50850"/>
    </source>
</evidence>
<feature type="transmembrane region" description="Helical" evidence="8">
    <location>
        <begin position="112"/>
        <end position="130"/>
    </location>
</feature>
<feature type="transmembrane region" description="Helical" evidence="8">
    <location>
        <begin position="50"/>
        <end position="71"/>
    </location>
</feature>
<feature type="transmembrane region" description="Helical" evidence="8">
    <location>
        <begin position="83"/>
        <end position="106"/>
    </location>
</feature>
<dbReference type="GO" id="GO:0005886">
    <property type="term" value="C:plasma membrane"/>
    <property type="evidence" value="ECO:0007669"/>
    <property type="project" value="UniProtKB-SubCell"/>
</dbReference>
<dbReference type="OrthoDB" id="9800416at2"/>
<dbReference type="PATRIC" id="fig|889306.3.peg.1834"/>
<evidence type="ECO:0000256" key="2">
    <source>
        <dbReference type="ARBA" id="ARBA00008335"/>
    </source>
</evidence>
<evidence type="ECO:0000256" key="3">
    <source>
        <dbReference type="ARBA" id="ARBA00022448"/>
    </source>
</evidence>
<evidence type="ECO:0000256" key="1">
    <source>
        <dbReference type="ARBA" id="ARBA00004651"/>
    </source>
</evidence>
<accession>A0A0C2VE87</accession>
<proteinExistence type="inferred from homology"/>
<dbReference type="Proteomes" id="UP000031938">
    <property type="component" value="Unassembled WGS sequence"/>
</dbReference>
<dbReference type="GO" id="GO:0022857">
    <property type="term" value="F:transmembrane transporter activity"/>
    <property type="evidence" value="ECO:0007669"/>
    <property type="project" value="InterPro"/>
</dbReference>
<dbReference type="SUPFAM" id="SSF103473">
    <property type="entry name" value="MFS general substrate transporter"/>
    <property type="match status" value="1"/>
</dbReference>
<evidence type="ECO:0000256" key="8">
    <source>
        <dbReference type="SAM" id="Phobius"/>
    </source>
</evidence>
<dbReference type="Pfam" id="PF07690">
    <property type="entry name" value="MFS_1"/>
    <property type="match status" value="1"/>
</dbReference>
<comment type="subcellular location">
    <subcellularLocation>
        <location evidence="1">Cell membrane</location>
        <topology evidence="1">Multi-pass membrane protein</topology>
    </subcellularLocation>
</comment>
<dbReference type="PANTHER" id="PTHR43271">
    <property type="entry name" value="BLL2771 PROTEIN"/>
    <property type="match status" value="1"/>
</dbReference>
<comment type="caution">
    <text evidence="10">The sequence shown here is derived from an EMBL/GenBank/DDBJ whole genome shotgun (WGS) entry which is preliminary data.</text>
</comment>
<dbReference type="EMBL" id="JXRP01000014">
    <property type="protein sequence ID" value="KIL47247.1"/>
    <property type="molecule type" value="Genomic_DNA"/>
</dbReference>
<keyword evidence="5 8" id="KW-0812">Transmembrane</keyword>
<feature type="domain" description="Major facilitator superfamily (MFS) profile" evidence="9">
    <location>
        <begin position="17"/>
        <end position="158"/>
    </location>
</feature>
<name>A0A0C2VE87_9BACL</name>
<evidence type="ECO:0000256" key="5">
    <source>
        <dbReference type="ARBA" id="ARBA00022692"/>
    </source>
</evidence>
<evidence type="ECO:0000256" key="6">
    <source>
        <dbReference type="ARBA" id="ARBA00022989"/>
    </source>
</evidence>
<keyword evidence="7 8" id="KW-0472">Membrane</keyword>
<dbReference type="InterPro" id="IPR020846">
    <property type="entry name" value="MFS_dom"/>
</dbReference>
<comment type="similarity">
    <text evidence="2">Belongs to the major facilitator superfamily.</text>
</comment>
<dbReference type="PROSITE" id="PS50850">
    <property type="entry name" value="MFS"/>
    <property type="match status" value="1"/>
</dbReference>
<organism evidence="10 11">
    <name type="scientific">Jeotgalibacillus soli</name>
    <dbReference type="NCBI Taxonomy" id="889306"/>
    <lineage>
        <taxon>Bacteria</taxon>
        <taxon>Bacillati</taxon>
        <taxon>Bacillota</taxon>
        <taxon>Bacilli</taxon>
        <taxon>Bacillales</taxon>
        <taxon>Caryophanaceae</taxon>
        <taxon>Jeotgalibacillus</taxon>
    </lineage>
</organism>
<dbReference type="Gene3D" id="1.20.1720.10">
    <property type="entry name" value="Multidrug resistance protein D"/>
    <property type="match status" value="1"/>
</dbReference>
<dbReference type="InterPro" id="IPR011701">
    <property type="entry name" value="MFS"/>
</dbReference>
<evidence type="ECO:0000256" key="7">
    <source>
        <dbReference type="ARBA" id="ARBA00023136"/>
    </source>
</evidence>
<keyword evidence="11" id="KW-1185">Reference proteome</keyword>
<keyword evidence="3" id="KW-0813">Transport</keyword>
<keyword evidence="6 8" id="KW-1133">Transmembrane helix</keyword>
<dbReference type="AlphaFoldDB" id="A0A0C2VE87"/>
<protein>
    <recommendedName>
        <fullName evidence="9">Major facilitator superfamily (MFS) profile domain-containing protein</fullName>
    </recommendedName>
</protein>
<evidence type="ECO:0000313" key="11">
    <source>
        <dbReference type="Proteomes" id="UP000031938"/>
    </source>
</evidence>
<dbReference type="RefSeq" id="WP_157841474.1">
    <property type="nucleotide sequence ID" value="NZ_JXRP01000014.1"/>
</dbReference>
<dbReference type="InterPro" id="IPR036259">
    <property type="entry name" value="MFS_trans_sf"/>
</dbReference>
<keyword evidence="4" id="KW-1003">Cell membrane</keyword>
<dbReference type="PANTHER" id="PTHR43271:SF1">
    <property type="entry name" value="INNER MEMBRANE TRANSPORT PROTEIN YNFM"/>
    <property type="match status" value="1"/>
</dbReference>
<reference evidence="10 11" key="1">
    <citation type="submission" date="2015-01" db="EMBL/GenBank/DDBJ databases">
        <title>Genome sequencing of Jeotgalibacillus soli.</title>
        <authorList>
            <person name="Goh K.M."/>
            <person name="Chan K.-G."/>
            <person name="Yaakop A.S."/>
            <person name="Ee R."/>
            <person name="Gan H.M."/>
            <person name="Chan C.S."/>
        </authorList>
    </citation>
    <scope>NUCLEOTIDE SEQUENCE [LARGE SCALE GENOMIC DNA]</scope>
    <source>
        <strain evidence="10 11">P9</strain>
    </source>
</reference>
<dbReference type="STRING" id="889306.KP78_18200"/>
<evidence type="ECO:0000256" key="4">
    <source>
        <dbReference type="ARBA" id="ARBA00022475"/>
    </source>
</evidence>